<evidence type="ECO:0000313" key="2">
    <source>
        <dbReference type="Proteomes" id="UP000295399"/>
    </source>
</evidence>
<dbReference type="InParanoid" id="A0A4R2PF51"/>
<accession>A0A4R2PF51</accession>
<evidence type="ECO:0000313" key="1">
    <source>
        <dbReference type="EMBL" id="TCP33923.1"/>
    </source>
</evidence>
<dbReference type="Proteomes" id="UP000295399">
    <property type="component" value="Unassembled WGS sequence"/>
</dbReference>
<gene>
    <name evidence="1" type="ORF">EV659_10681</name>
</gene>
<comment type="caution">
    <text evidence="1">The sequence shown here is derived from an EMBL/GenBank/DDBJ whole genome shotgun (WGS) entry which is preliminary data.</text>
</comment>
<sequence length="287" mass="32730">MQFQNYGRFNKKITAKTNTNALLATHQNGSFDITILVPLAVVAAEAFVNVPVGYLMSYVFERILGKSSDSQVRDVLDRHAQVVEELGRIKESDSESLKKALEIVDQQRQDLKDSNDYSKKVLERRIAELEREKMLEPVEDQMKRIDGAQQEKLLAMAAPLVAEMATVLRVSAYTVEIFDESRDGKAQRFLYLDREMAEDVIVSKVDDQITSIRVDIVQYNKETGWGKLRLADSRDLITFSVPADLKGNLTDRIVQEMKNEQTFVRVNCVRDRAQEPTRMILVGIIDE</sequence>
<dbReference type="AlphaFoldDB" id="A0A4R2PF51"/>
<organism evidence="1 2">
    <name type="scientific">Rhodothalassium salexigens DSM 2132</name>
    <dbReference type="NCBI Taxonomy" id="1188247"/>
    <lineage>
        <taxon>Bacteria</taxon>
        <taxon>Pseudomonadati</taxon>
        <taxon>Pseudomonadota</taxon>
        <taxon>Alphaproteobacteria</taxon>
        <taxon>Rhodothalassiales</taxon>
        <taxon>Rhodothalassiaceae</taxon>
        <taxon>Rhodothalassium</taxon>
    </lineage>
</organism>
<reference evidence="1 2" key="1">
    <citation type="submission" date="2019-03" db="EMBL/GenBank/DDBJ databases">
        <title>Genomic Encyclopedia of Type Strains, Phase IV (KMG-IV): sequencing the most valuable type-strain genomes for metagenomic binning, comparative biology and taxonomic classification.</title>
        <authorList>
            <person name="Goeker M."/>
        </authorList>
    </citation>
    <scope>NUCLEOTIDE SEQUENCE [LARGE SCALE GENOMIC DNA]</scope>
    <source>
        <strain evidence="1 2">DSM 2132</strain>
    </source>
</reference>
<protein>
    <submittedName>
        <fullName evidence="1">Uncharacterized protein</fullName>
    </submittedName>
</protein>
<name>A0A4R2PF51_RHOSA</name>
<keyword evidence="2" id="KW-1185">Reference proteome</keyword>
<proteinExistence type="predicted"/>
<dbReference type="EMBL" id="SLXO01000006">
    <property type="protein sequence ID" value="TCP33923.1"/>
    <property type="molecule type" value="Genomic_DNA"/>
</dbReference>